<dbReference type="InterPro" id="IPR011549">
    <property type="entry name" value="RibD_C"/>
</dbReference>
<dbReference type="CDD" id="cd01284">
    <property type="entry name" value="Riboflavin_deaminase-reductase"/>
    <property type="match status" value="1"/>
</dbReference>
<dbReference type="PIRSF" id="PIRSF006769">
    <property type="entry name" value="RibD"/>
    <property type="match status" value="1"/>
</dbReference>
<evidence type="ECO:0000256" key="7">
    <source>
        <dbReference type="ARBA" id="ARBA00022723"/>
    </source>
</evidence>
<dbReference type="Gene3D" id="3.40.430.10">
    <property type="entry name" value="Dihydrofolate Reductase, subunit A"/>
    <property type="match status" value="1"/>
</dbReference>
<dbReference type="SUPFAM" id="SSF53597">
    <property type="entry name" value="Dihydrofolate reductase-like"/>
    <property type="match status" value="1"/>
</dbReference>
<dbReference type="InterPro" id="IPR004794">
    <property type="entry name" value="Eubact_RibD"/>
</dbReference>
<evidence type="ECO:0000256" key="13">
    <source>
        <dbReference type="ARBA" id="ARBA00049886"/>
    </source>
</evidence>
<evidence type="ECO:0000256" key="4">
    <source>
        <dbReference type="ARBA" id="ARBA00005259"/>
    </source>
</evidence>
<keyword evidence="17" id="KW-1185">Reference proteome</keyword>
<accession>A0ABY5AQV1</accession>
<keyword evidence="8 14" id="KW-0862">Zinc</keyword>
<dbReference type="EMBL" id="CP098611">
    <property type="protein sequence ID" value="USR91222.1"/>
    <property type="molecule type" value="Genomic_DNA"/>
</dbReference>
<gene>
    <name evidence="16" type="primary">ribD</name>
    <name evidence="16" type="ORF">NEA10_00310</name>
</gene>
<dbReference type="Gene3D" id="3.40.140.10">
    <property type="entry name" value="Cytidine Deaminase, domain 2"/>
    <property type="match status" value="1"/>
</dbReference>
<keyword evidence="11" id="KW-0511">Multifunctional enzyme</keyword>
<dbReference type="SUPFAM" id="SSF53927">
    <property type="entry name" value="Cytidine deaminase-like"/>
    <property type="match status" value="1"/>
</dbReference>
<dbReference type="EC" id="3.5.4.26" evidence="14"/>
<comment type="catalytic activity">
    <reaction evidence="13 14">
        <text>2,5-diamino-6-hydroxy-4-(5-phosphoribosylamino)-pyrimidine + H2O + H(+) = 5-amino-6-(5-phospho-D-ribosylamino)uracil + NH4(+)</text>
        <dbReference type="Rhea" id="RHEA:21868"/>
        <dbReference type="ChEBI" id="CHEBI:15377"/>
        <dbReference type="ChEBI" id="CHEBI:15378"/>
        <dbReference type="ChEBI" id="CHEBI:28938"/>
        <dbReference type="ChEBI" id="CHEBI:58453"/>
        <dbReference type="ChEBI" id="CHEBI:58614"/>
        <dbReference type="EC" id="3.5.4.26"/>
    </reaction>
</comment>
<dbReference type="PANTHER" id="PTHR38011:SF7">
    <property type="entry name" value="2,5-DIAMINO-6-RIBOSYLAMINO-4(3H)-PYRIMIDINONE 5'-PHOSPHATE REDUCTASE"/>
    <property type="match status" value="1"/>
</dbReference>
<dbReference type="InterPro" id="IPR024072">
    <property type="entry name" value="DHFR-like_dom_sf"/>
</dbReference>
<dbReference type="InterPro" id="IPR050765">
    <property type="entry name" value="Riboflavin_Biosynth_HTPR"/>
</dbReference>
<evidence type="ECO:0000256" key="1">
    <source>
        <dbReference type="ARBA" id="ARBA00002151"/>
    </source>
</evidence>
<evidence type="ECO:0000256" key="3">
    <source>
        <dbReference type="ARBA" id="ARBA00004910"/>
    </source>
</evidence>
<dbReference type="PROSITE" id="PS00903">
    <property type="entry name" value="CYT_DCMP_DEAMINASES_1"/>
    <property type="match status" value="1"/>
</dbReference>
<comment type="function">
    <text evidence="1 14">Converts 2,5-diamino-6-(ribosylamino)-4(3h)-pyrimidinone 5'-phosphate into 5-amino-6-(ribosylamino)-2,4(1h,3h)-pyrimidinedione 5'-phosphate.</text>
</comment>
<keyword evidence="10 14" id="KW-0560">Oxidoreductase</keyword>
<evidence type="ECO:0000256" key="5">
    <source>
        <dbReference type="ARBA" id="ARBA00007417"/>
    </source>
</evidence>
<dbReference type="NCBIfam" id="TIGR00227">
    <property type="entry name" value="ribD_Cterm"/>
    <property type="match status" value="1"/>
</dbReference>
<dbReference type="GO" id="GO:0008703">
    <property type="term" value="F:5-amino-6-(5-phosphoribosylamino)uracil reductase activity"/>
    <property type="evidence" value="ECO:0007669"/>
    <property type="project" value="UniProtKB-EC"/>
</dbReference>
<keyword evidence="14 16" id="KW-0378">Hydrolase</keyword>
<evidence type="ECO:0000256" key="14">
    <source>
        <dbReference type="PIRNR" id="PIRNR006769"/>
    </source>
</evidence>
<comment type="pathway">
    <text evidence="2 14">Cofactor biosynthesis; riboflavin biosynthesis; 5-amino-6-(D-ribitylamino)uracil from GTP: step 2/4.</text>
</comment>
<dbReference type="NCBIfam" id="TIGR00326">
    <property type="entry name" value="eubact_ribD"/>
    <property type="match status" value="1"/>
</dbReference>
<organism evidence="16 17">
    <name type="scientific">Phormidium yuhuli AB48</name>
    <dbReference type="NCBI Taxonomy" id="2940671"/>
    <lineage>
        <taxon>Bacteria</taxon>
        <taxon>Bacillati</taxon>
        <taxon>Cyanobacteriota</taxon>
        <taxon>Cyanophyceae</taxon>
        <taxon>Oscillatoriophycideae</taxon>
        <taxon>Oscillatoriales</taxon>
        <taxon>Oscillatoriaceae</taxon>
        <taxon>Phormidium</taxon>
        <taxon>Phormidium yuhuli</taxon>
    </lineage>
</organism>
<feature type="domain" description="CMP/dCMP-type deaminase" evidence="15">
    <location>
        <begin position="4"/>
        <end position="125"/>
    </location>
</feature>
<evidence type="ECO:0000256" key="10">
    <source>
        <dbReference type="ARBA" id="ARBA00023002"/>
    </source>
</evidence>
<keyword evidence="9 14" id="KW-0521">NADP</keyword>
<dbReference type="InterPro" id="IPR002125">
    <property type="entry name" value="CMP_dCMP_dom"/>
</dbReference>
<comment type="similarity">
    <text evidence="4 14">In the N-terminal section; belongs to the cytidine and deoxycytidylate deaminase family.</text>
</comment>
<proteinExistence type="inferred from homology"/>
<dbReference type="InterPro" id="IPR016192">
    <property type="entry name" value="APOBEC/CMP_deaminase_Zn-bd"/>
</dbReference>
<evidence type="ECO:0000259" key="15">
    <source>
        <dbReference type="PROSITE" id="PS51747"/>
    </source>
</evidence>
<dbReference type="PROSITE" id="PS51747">
    <property type="entry name" value="CYT_DCMP_DEAMINASES_2"/>
    <property type="match status" value="1"/>
</dbReference>
<dbReference type="EC" id="1.1.1.193" evidence="14"/>
<evidence type="ECO:0000256" key="12">
    <source>
        <dbReference type="ARBA" id="ARBA00049861"/>
    </source>
</evidence>
<dbReference type="PANTHER" id="PTHR38011">
    <property type="entry name" value="DIHYDROFOLATE REDUCTASE FAMILY PROTEIN (AFU_ORTHOLOGUE AFUA_8G06820)"/>
    <property type="match status" value="1"/>
</dbReference>
<evidence type="ECO:0000256" key="2">
    <source>
        <dbReference type="ARBA" id="ARBA00004882"/>
    </source>
</evidence>
<dbReference type="InterPro" id="IPR016193">
    <property type="entry name" value="Cytidine_deaminase-like"/>
</dbReference>
<keyword evidence="7 14" id="KW-0479">Metal-binding</keyword>
<dbReference type="RefSeq" id="WP_252663252.1">
    <property type="nucleotide sequence ID" value="NZ_CP098611.1"/>
</dbReference>
<comment type="cofactor">
    <cofactor evidence="14">
        <name>Zn(2+)</name>
        <dbReference type="ChEBI" id="CHEBI:29105"/>
    </cofactor>
    <text evidence="14">Binds 1 zinc ion.</text>
</comment>
<dbReference type="Pfam" id="PF01872">
    <property type="entry name" value="RibD_C"/>
    <property type="match status" value="1"/>
</dbReference>
<evidence type="ECO:0000313" key="16">
    <source>
        <dbReference type="EMBL" id="USR91222.1"/>
    </source>
</evidence>
<keyword evidence="6 14" id="KW-0686">Riboflavin biosynthesis</keyword>
<sequence>MTSPFDRAMMQRCLTLARRAQGQTAPNPMVGAVIVQEGVIVGEGFHPGAGQPHAEVFALRQAGDRARGATIYVSLEPCNHYGRTPPCSEALIEAQVSNVIIGTIDPNPKVGGGGIARLKDAGIKVSVGVEEADCRRLNEAFFHRITHKRPFGILKYAMTLDGKIASQGGHSAWVTGTPARQRVHQLRGNCDAIIVGGNTVRNDNPHLTCHNHAAKNPLRVVMSRRLDLPPDARLWDVREAPTLVATESGVKPEFQDQLRDRGVEVIAYPQLTPSVVMADLYERGMMTVLWECGGVLAARALSEGMVQKVMAFIAPKLIGGDSAPTPLADLGFTQMTEALPLQHCQWHPIGEDLLLEGYL</sequence>
<evidence type="ECO:0000256" key="8">
    <source>
        <dbReference type="ARBA" id="ARBA00022833"/>
    </source>
</evidence>
<evidence type="ECO:0000256" key="9">
    <source>
        <dbReference type="ARBA" id="ARBA00022857"/>
    </source>
</evidence>
<reference evidence="16" key="1">
    <citation type="submission" date="2022-06" db="EMBL/GenBank/DDBJ databases">
        <title>Genome sequence of Phormidium yuhuli AB48 isolated from an industrial photobioreactor environment.</title>
        <authorList>
            <person name="Qiu Y."/>
            <person name="Noonan A.J.C."/>
            <person name="Dofher K."/>
            <person name="Koch M."/>
            <person name="Kieft B."/>
            <person name="Lin X."/>
            <person name="Ziels R.M."/>
            <person name="Hallam S.J."/>
        </authorList>
    </citation>
    <scope>NUCLEOTIDE SEQUENCE</scope>
    <source>
        <strain evidence="16">AB48</strain>
    </source>
</reference>
<dbReference type="InterPro" id="IPR002734">
    <property type="entry name" value="RibDG_C"/>
</dbReference>
<evidence type="ECO:0000256" key="11">
    <source>
        <dbReference type="ARBA" id="ARBA00023268"/>
    </source>
</evidence>
<protein>
    <recommendedName>
        <fullName evidence="14">Riboflavin biosynthesis protein RibD</fullName>
    </recommendedName>
    <domain>
        <recommendedName>
            <fullName evidence="14">Diaminohydroxyphosphoribosylaminopyrimidine deaminase</fullName>
            <shortName evidence="14">DRAP deaminase</shortName>
            <ecNumber evidence="14">3.5.4.26</ecNumber>
        </recommendedName>
        <alternativeName>
            <fullName evidence="14">Riboflavin-specific deaminase</fullName>
        </alternativeName>
    </domain>
    <domain>
        <recommendedName>
            <fullName evidence="14">5-amino-6-(5-phosphoribosylamino)uracil reductase</fullName>
            <ecNumber evidence="14">1.1.1.193</ecNumber>
        </recommendedName>
        <alternativeName>
            <fullName evidence="14">HTP reductase</fullName>
        </alternativeName>
    </domain>
</protein>
<evidence type="ECO:0000313" key="17">
    <source>
        <dbReference type="Proteomes" id="UP001056708"/>
    </source>
</evidence>
<dbReference type="Pfam" id="PF00383">
    <property type="entry name" value="dCMP_cyt_deam_1"/>
    <property type="match status" value="1"/>
</dbReference>
<comment type="catalytic activity">
    <reaction evidence="12 14">
        <text>5-amino-6-(5-phospho-D-ribitylamino)uracil + NADP(+) = 5-amino-6-(5-phospho-D-ribosylamino)uracil + NADPH + H(+)</text>
        <dbReference type="Rhea" id="RHEA:17845"/>
        <dbReference type="ChEBI" id="CHEBI:15378"/>
        <dbReference type="ChEBI" id="CHEBI:57783"/>
        <dbReference type="ChEBI" id="CHEBI:58349"/>
        <dbReference type="ChEBI" id="CHEBI:58421"/>
        <dbReference type="ChEBI" id="CHEBI:58453"/>
        <dbReference type="EC" id="1.1.1.193"/>
    </reaction>
</comment>
<comment type="pathway">
    <text evidence="3 14">Cofactor biosynthesis; riboflavin biosynthesis; 5-amino-6-(D-ribitylamino)uracil from GTP: step 3/4.</text>
</comment>
<dbReference type="GO" id="GO:0008835">
    <property type="term" value="F:diaminohydroxyphosphoribosylaminopyrimidine deaminase activity"/>
    <property type="evidence" value="ECO:0007669"/>
    <property type="project" value="UniProtKB-EC"/>
</dbReference>
<name>A0ABY5AQV1_9CYAN</name>
<dbReference type="Proteomes" id="UP001056708">
    <property type="component" value="Chromosome"/>
</dbReference>
<evidence type="ECO:0000256" key="6">
    <source>
        <dbReference type="ARBA" id="ARBA00022619"/>
    </source>
</evidence>
<comment type="similarity">
    <text evidence="5 14">In the C-terminal section; belongs to the HTP reductase family.</text>
</comment>